<feature type="chain" id="PRO_5024303031" evidence="4">
    <location>
        <begin position="25"/>
        <end position="317"/>
    </location>
</feature>
<evidence type="ECO:0000256" key="4">
    <source>
        <dbReference type="SAM" id="SignalP"/>
    </source>
</evidence>
<comment type="similarity">
    <text evidence="2">Belongs to the bacterial solute-binding protein 2 family.</text>
</comment>
<protein>
    <submittedName>
        <fullName evidence="6">Substrate-binding domain-containing protein</fullName>
    </submittedName>
</protein>
<evidence type="ECO:0000256" key="1">
    <source>
        <dbReference type="ARBA" id="ARBA00004196"/>
    </source>
</evidence>
<feature type="signal peptide" evidence="4">
    <location>
        <begin position="1"/>
        <end position="24"/>
    </location>
</feature>
<dbReference type="Gene3D" id="3.40.50.2300">
    <property type="match status" value="2"/>
</dbReference>
<dbReference type="RefSeq" id="WP_138326066.1">
    <property type="nucleotide sequence ID" value="NZ_VCDI01000003.1"/>
</dbReference>
<dbReference type="AlphaFoldDB" id="A0A5R9J4R1"/>
<evidence type="ECO:0000313" key="7">
    <source>
        <dbReference type="Proteomes" id="UP000305654"/>
    </source>
</evidence>
<dbReference type="Pfam" id="PF13407">
    <property type="entry name" value="Peripla_BP_4"/>
    <property type="match status" value="1"/>
</dbReference>
<dbReference type="PANTHER" id="PTHR46847:SF1">
    <property type="entry name" value="D-ALLOSE-BINDING PERIPLASMIC PROTEIN-RELATED"/>
    <property type="match status" value="1"/>
</dbReference>
<proteinExistence type="inferred from homology"/>
<evidence type="ECO:0000256" key="2">
    <source>
        <dbReference type="ARBA" id="ARBA00007639"/>
    </source>
</evidence>
<evidence type="ECO:0000259" key="5">
    <source>
        <dbReference type="Pfam" id="PF13407"/>
    </source>
</evidence>
<feature type="domain" description="Periplasmic binding protein" evidence="5">
    <location>
        <begin position="31"/>
        <end position="287"/>
    </location>
</feature>
<accession>A0A5R9J4R1</accession>
<dbReference type="SUPFAM" id="SSF53822">
    <property type="entry name" value="Periplasmic binding protein-like I"/>
    <property type="match status" value="1"/>
</dbReference>
<name>A0A5R9J4R1_9PROT</name>
<reference evidence="6 7" key="1">
    <citation type="submission" date="2019-05" db="EMBL/GenBank/DDBJ databases">
        <authorList>
            <person name="Pankratov T."/>
            <person name="Grouzdev D."/>
        </authorList>
    </citation>
    <scope>NUCLEOTIDE SEQUENCE [LARGE SCALE GENOMIC DNA]</scope>
    <source>
        <strain evidence="6 7">KEBCLARHB70R</strain>
    </source>
</reference>
<dbReference type="EMBL" id="VCDI01000003">
    <property type="protein sequence ID" value="TLU72604.1"/>
    <property type="molecule type" value="Genomic_DNA"/>
</dbReference>
<evidence type="ECO:0000256" key="3">
    <source>
        <dbReference type="ARBA" id="ARBA00022729"/>
    </source>
</evidence>
<dbReference type="PANTHER" id="PTHR46847">
    <property type="entry name" value="D-ALLOSE-BINDING PERIPLASMIC PROTEIN-RELATED"/>
    <property type="match status" value="1"/>
</dbReference>
<dbReference type="Proteomes" id="UP000305654">
    <property type="component" value="Unassembled WGS sequence"/>
</dbReference>
<dbReference type="InterPro" id="IPR025997">
    <property type="entry name" value="SBP_2_dom"/>
</dbReference>
<keyword evidence="3 4" id="KW-0732">Signal</keyword>
<comment type="subcellular location">
    <subcellularLocation>
        <location evidence="1">Cell envelope</location>
    </subcellularLocation>
</comment>
<dbReference type="GO" id="GO:0030313">
    <property type="term" value="C:cell envelope"/>
    <property type="evidence" value="ECO:0007669"/>
    <property type="project" value="UniProtKB-SubCell"/>
</dbReference>
<dbReference type="OrthoDB" id="3837830at2"/>
<keyword evidence="7" id="KW-1185">Reference proteome</keyword>
<evidence type="ECO:0000313" key="6">
    <source>
        <dbReference type="EMBL" id="TLU72604.1"/>
    </source>
</evidence>
<comment type="caution">
    <text evidence="6">The sequence shown here is derived from an EMBL/GenBank/DDBJ whole genome shotgun (WGS) entry which is preliminary data.</text>
</comment>
<gene>
    <name evidence="6" type="ORF">FE263_11185</name>
</gene>
<dbReference type="GO" id="GO:0030246">
    <property type="term" value="F:carbohydrate binding"/>
    <property type="evidence" value="ECO:0007669"/>
    <property type="project" value="UniProtKB-ARBA"/>
</dbReference>
<sequence length="317" mass="33429">MRHGVIGAAAALAAGILLGAPARAQSGHYTIAVSLPTADHGWTGGLLYDAKQEAALLEHAYPGLTVIVKPSASAADQASALEDLTAGTKPDALVVLPYDSSQLTGAVRRVKAKGVFITVVDRGLTDPAIQDLYVAGDNPEFGRVAGKYFVQKLGHGDVVVMRGIPTVVDSQRVAGFQQAIAGSGVKILDMQFANWSRDEGFKVMQDFLAKHAHIDAVWAADDDVAQGALRAIAQAKRSDIRFVVGGAGMREVIKGVMDGNAMMPVDVSYPPSMMKTAIDLTVAHLVSKAAVRGTFLLSTVLITKDNASEYYDPNSPF</sequence>
<dbReference type="InterPro" id="IPR028082">
    <property type="entry name" value="Peripla_BP_I"/>
</dbReference>
<organism evidence="6 7">
    <name type="scientific">Lichenicoccus roseus</name>
    <dbReference type="NCBI Taxonomy" id="2683649"/>
    <lineage>
        <taxon>Bacteria</taxon>
        <taxon>Pseudomonadati</taxon>
        <taxon>Pseudomonadota</taxon>
        <taxon>Alphaproteobacteria</taxon>
        <taxon>Acetobacterales</taxon>
        <taxon>Acetobacteraceae</taxon>
        <taxon>Lichenicoccus</taxon>
    </lineage>
</organism>